<sequence>MILFRNSNPPRAPFIGHPLVEVLHLSDGDREHVGHAIIVEVEDFEVVKRPPTFSSKRERNASVLSGFLLNCSLMALSASSTSLDTPSVNGFDAAGGGVTMTRL</sequence>
<name>A0AAN9PZC8_CLITE</name>
<evidence type="ECO:0000313" key="2">
    <source>
        <dbReference type="Proteomes" id="UP001359559"/>
    </source>
</evidence>
<dbReference type="EMBL" id="JAYKXN010000001">
    <property type="protein sequence ID" value="KAK7316836.1"/>
    <property type="molecule type" value="Genomic_DNA"/>
</dbReference>
<accession>A0AAN9PZC8</accession>
<reference evidence="1 2" key="1">
    <citation type="submission" date="2024-01" db="EMBL/GenBank/DDBJ databases">
        <title>The genomes of 5 underutilized Papilionoideae crops provide insights into root nodulation and disease resistance.</title>
        <authorList>
            <person name="Yuan L."/>
        </authorList>
    </citation>
    <scope>NUCLEOTIDE SEQUENCE [LARGE SCALE GENOMIC DNA]</scope>
    <source>
        <strain evidence="1">LY-2023</strain>
        <tissue evidence="1">Leaf</tissue>
    </source>
</reference>
<gene>
    <name evidence="1" type="ORF">RJT34_00585</name>
</gene>
<organism evidence="1 2">
    <name type="scientific">Clitoria ternatea</name>
    <name type="common">Butterfly pea</name>
    <dbReference type="NCBI Taxonomy" id="43366"/>
    <lineage>
        <taxon>Eukaryota</taxon>
        <taxon>Viridiplantae</taxon>
        <taxon>Streptophyta</taxon>
        <taxon>Embryophyta</taxon>
        <taxon>Tracheophyta</taxon>
        <taxon>Spermatophyta</taxon>
        <taxon>Magnoliopsida</taxon>
        <taxon>eudicotyledons</taxon>
        <taxon>Gunneridae</taxon>
        <taxon>Pentapetalae</taxon>
        <taxon>rosids</taxon>
        <taxon>fabids</taxon>
        <taxon>Fabales</taxon>
        <taxon>Fabaceae</taxon>
        <taxon>Papilionoideae</taxon>
        <taxon>50 kb inversion clade</taxon>
        <taxon>NPAAA clade</taxon>
        <taxon>indigoferoid/millettioid clade</taxon>
        <taxon>Phaseoleae</taxon>
        <taxon>Clitoria</taxon>
    </lineage>
</organism>
<proteinExistence type="predicted"/>
<protein>
    <submittedName>
        <fullName evidence="1">Uncharacterized protein</fullName>
    </submittedName>
</protein>
<keyword evidence="2" id="KW-1185">Reference proteome</keyword>
<dbReference type="Proteomes" id="UP001359559">
    <property type="component" value="Unassembled WGS sequence"/>
</dbReference>
<comment type="caution">
    <text evidence="1">The sequence shown here is derived from an EMBL/GenBank/DDBJ whole genome shotgun (WGS) entry which is preliminary data.</text>
</comment>
<dbReference type="AlphaFoldDB" id="A0AAN9PZC8"/>
<evidence type="ECO:0000313" key="1">
    <source>
        <dbReference type="EMBL" id="KAK7316836.1"/>
    </source>
</evidence>